<dbReference type="Proteomes" id="UP000184148">
    <property type="component" value="Unassembled WGS sequence"/>
</dbReference>
<evidence type="ECO:0000313" key="2">
    <source>
        <dbReference type="EMBL" id="SHE75747.1"/>
    </source>
</evidence>
<feature type="region of interest" description="Disordered" evidence="1">
    <location>
        <begin position="19"/>
        <end position="42"/>
    </location>
</feature>
<evidence type="ECO:0000313" key="3">
    <source>
        <dbReference type="Proteomes" id="UP000184148"/>
    </source>
</evidence>
<keyword evidence="3" id="KW-1185">Reference proteome</keyword>
<sequence>MIVLHLAFDDGNWFLWGETPAGEENPARRRGRKPKTWSAQTSPYDAGQNLLIESLAACGIEKNR</sequence>
<evidence type="ECO:0000256" key="1">
    <source>
        <dbReference type="SAM" id="MobiDB-lite"/>
    </source>
</evidence>
<proteinExistence type="predicted"/>
<dbReference type="AlphaFoldDB" id="A0A1M4W3H3"/>
<dbReference type="EMBL" id="FQUY01000005">
    <property type="protein sequence ID" value="SHE75747.1"/>
    <property type="molecule type" value="Genomic_DNA"/>
</dbReference>
<reference evidence="3" key="1">
    <citation type="submission" date="2016-11" db="EMBL/GenBank/DDBJ databases">
        <authorList>
            <person name="Varghese N."/>
            <person name="Submissions S."/>
        </authorList>
    </citation>
    <scope>NUCLEOTIDE SEQUENCE [LARGE SCALE GENOMIC DNA]</scope>
    <source>
        <strain evidence="3">DSM 12395</strain>
    </source>
</reference>
<organism evidence="2 3">
    <name type="scientific">Desulforamulus putei DSM 12395</name>
    <dbReference type="NCBI Taxonomy" id="1121429"/>
    <lineage>
        <taxon>Bacteria</taxon>
        <taxon>Bacillati</taxon>
        <taxon>Bacillota</taxon>
        <taxon>Clostridia</taxon>
        <taxon>Eubacteriales</taxon>
        <taxon>Peptococcaceae</taxon>
        <taxon>Desulforamulus</taxon>
    </lineage>
</organism>
<dbReference type="RefSeq" id="WP_073236917.1">
    <property type="nucleotide sequence ID" value="NZ_FQUY01000005.1"/>
</dbReference>
<gene>
    <name evidence="2" type="ORF">SAMN02745133_01095</name>
</gene>
<protein>
    <submittedName>
        <fullName evidence="2">Uncharacterized protein</fullName>
    </submittedName>
</protein>
<name>A0A1M4W3H3_9FIRM</name>
<accession>A0A1M4W3H3</accession>